<evidence type="ECO:0000313" key="4">
    <source>
        <dbReference type="EMBL" id="TCP56426.1"/>
    </source>
</evidence>
<evidence type="ECO:0000313" key="5">
    <source>
        <dbReference type="Proteomes" id="UP000294911"/>
    </source>
</evidence>
<dbReference type="GO" id="GO:0015833">
    <property type="term" value="P:peptide transport"/>
    <property type="evidence" value="ECO:0007669"/>
    <property type="project" value="TreeGrafter"/>
</dbReference>
<dbReference type="PROSITE" id="PS51257">
    <property type="entry name" value="PROKAR_LIPOPROTEIN"/>
    <property type="match status" value="1"/>
</dbReference>
<keyword evidence="1 2" id="KW-0732">Signal</keyword>
<keyword evidence="5" id="KW-1185">Reference proteome</keyword>
<sequence>MTRMTIIALIGALLLVAGCGGAQRDDRTQRVAKTTECPEITDNIDSNGTFTWMYSVDNSSFDPDNITTNNSQMFLYPIYDTLVHINEKGEPEPMLAESWQASDGGNVLELTLIKNWRYHDGAAFNAESVVKNIERSKRPGSFNQNPLEIVNDVEATGEHTVRFETDRAAGALIGVLGGAAGMMMSPKAMNAKGQDVKPTGGSGPYRMTNYVSGSRAEYTAVENYWDPPGQRVAKMVYLIAGDDNARLNAVTTGSADATFLRASMYQPARESGVVLCEQPSLSSYSLDLNTKLSEFGNKKVRLALNHAIDRTAVAAITDGFCAPGAQLFPDWYFASSPRIGGDYYSYDPEKAKRLLAEAGLEDGFEFDMEVVNLTIYQQIAEIIQANLAEIGITMSIMPIELDVIGEHFSVNQNVPAVLGEQKADADPSSLTSSYYDTDGFNNPGGWGTAEIGRLNQEAMAATGSEQRHPAYAKLFDAVAEQVPPHVTLCHLTSPFAMNKYAKGVEIYADGSRQFRGVGVTPKN</sequence>
<gene>
    <name evidence="4" type="ORF">EV191_101369</name>
</gene>
<dbReference type="AlphaFoldDB" id="A0A4V2SV18"/>
<dbReference type="InterPro" id="IPR039424">
    <property type="entry name" value="SBP_5"/>
</dbReference>
<evidence type="ECO:0000256" key="2">
    <source>
        <dbReference type="SAM" id="SignalP"/>
    </source>
</evidence>
<dbReference type="OrthoDB" id="9803988at2"/>
<proteinExistence type="predicted"/>
<dbReference type="GO" id="GO:0043190">
    <property type="term" value="C:ATP-binding cassette (ABC) transporter complex"/>
    <property type="evidence" value="ECO:0007669"/>
    <property type="project" value="InterPro"/>
</dbReference>
<dbReference type="SUPFAM" id="SSF53850">
    <property type="entry name" value="Periplasmic binding protein-like II"/>
    <property type="match status" value="1"/>
</dbReference>
<protein>
    <submittedName>
        <fullName evidence="4">Peptide/nickel transport system substrate-binding protein</fullName>
    </submittedName>
</protein>
<dbReference type="Pfam" id="PF00496">
    <property type="entry name" value="SBP_bac_5"/>
    <property type="match status" value="1"/>
</dbReference>
<feature type="domain" description="Solute-binding protein family 5" evidence="3">
    <location>
        <begin position="90"/>
        <end position="440"/>
    </location>
</feature>
<reference evidence="4 5" key="1">
    <citation type="submission" date="2019-03" db="EMBL/GenBank/DDBJ databases">
        <title>Genomic Encyclopedia of Type Strains, Phase IV (KMG-IV): sequencing the most valuable type-strain genomes for metagenomic binning, comparative biology and taxonomic classification.</title>
        <authorList>
            <person name="Goeker M."/>
        </authorList>
    </citation>
    <scope>NUCLEOTIDE SEQUENCE [LARGE SCALE GENOMIC DNA]</scope>
    <source>
        <strain evidence="4 5">DSM 45765</strain>
    </source>
</reference>
<evidence type="ECO:0000256" key="1">
    <source>
        <dbReference type="ARBA" id="ARBA00022729"/>
    </source>
</evidence>
<dbReference type="GO" id="GO:0042597">
    <property type="term" value="C:periplasmic space"/>
    <property type="evidence" value="ECO:0007669"/>
    <property type="project" value="UniProtKB-ARBA"/>
</dbReference>
<dbReference type="Gene3D" id="3.10.105.10">
    <property type="entry name" value="Dipeptide-binding Protein, Domain 3"/>
    <property type="match status" value="1"/>
</dbReference>
<name>A0A4V2SV18_9PSEU</name>
<feature type="signal peptide" evidence="2">
    <location>
        <begin position="1"/>
        <end position="24"/>
    </location>
</feature>
<dbReference type="EMBL" id="SLXQ01000001">
    <property type="protein sequence ID" value="TCP56426.1"/>
    <property type="molecule type" value="Genomic_DNA"/>
</dbReference>
<dbReference type="RefSeq" id="WP_132875025.1">
    <property type="nucleotide sequence ID" value="NZ_SLXQ01000001.1"/>
</dbReference>
<dbReference type="PANTHER" id="PTHR30290">
    <property type="entry name" value="PERIPLASMIC BINDING COMPONENT OF ABC TRANSPORTER"/>
    <property type="match status" value="1"/>
</dbReference>
<dbReference type="Proteomes" id="UP000294911">
    <property type="component" value="Unassembled WGS sequence"/>
</dbReference>
<organism evidence="4 5">
    <name type="scientific">Tamaricihabitans halophyticus</name>
    <dbReference type="NCBI Taxonomy" id="1262583"/>
    <lineage>
        <taxon>Bacteria</taxon>
        <taxon>Bacillati</taxon>
        <taxon>Actinomycetota</taxon>
        <taxon>Actinomycetes</taxon>
        <taxon>Pseudonocardiales</taxon>
        <taxon>Pseudonocardiaceae</taxon>
        <taxon>Tamaricihabitans</taxon>
    </lineage>
</organism>
<accession>A0A4V2SV18</accession>
<dbReference type="PANTHER" id="PTHR30290:SF38">
    <property type="entry name" value="D,D-DIPEPTIDE-BINDING PERIPLASMIC PROTEIN DDPA-RELATED"/>
    <property type="match status" value="1"/>
</dbReference>
<evidence type="ECO:0000259" key="3">
    <source>
        <dbReference type="Pfam" id="PF00496"/>
    </source>
</evidence>
<dbReference type="InterPro" id="IPR030678">
    <property type="entry name" value="Peptide/Ni-bd"/>
</dbReference>
<dbReference type="Gene3D" id="3.40.190.10">
    <property type="entry name" value="Periplasmic binding protein-like II"/>
    <property type="match status" value="1"/>
</dbReference>
<comment type="caution">
    <text evidence="4">The sequence shown here is derived from an EMBL/GenBank/DDBJ whole genome shotgun (WGS) entry which is preliminary data.</text>
</comment>
<dbReference type="InterPro" id="IPR000914">
    <property type="entry name" value="SBP_5_dom"/>
</dbReference>
<dbReference type="PIRSF" id="PIRSF002741">
    <property type="entry name" value="MppA"/>
    <property type="match status" value="1"/>
</dbReference>
<dbReference type="Gene3D" id="3.90.76.10">
    <property type="entry name" value="Dipeptide-binding Protein, Domain 1"/>
    <property type="match status" value="1"/>
</dbReference>
<feature type="chain" id="PRO_5020255013" evidence="2">
    <location>
        <begin position="25"/>
        <end position="523"/>
    </location>
</feature>
<dbReference type="GO" id="GO:1904680">
    <property type="term" value="F:peptide transmembrane transporter activity"/>
    <property type="evidence" value="ECO:0007669"/>
    <property type="project" value="TreeGrafter"/>
</dbReference>